<dbReference type="Pfam" id="PF01082">
    <property type="entry name" value="Cu2_monooxygen"/>
    <property type="match status" value="1"/>
</dbReference>
<dbReference type="FunFam" id="2.60.120.310:FF:000003">
    <property type="entry name" value="Dopamine beta-hydroxylase"/>
    <property type="match status" value="1"/>
</dbReference>
<keyword evidence="12" id="KW-0735">Signal-anchor</keyword>
<comment type="cofactor">
    <cofactor evidence="1">
        <name>Cu(2+)</name>
        <dbReference type="ChEBI" id="CHEBI:29036"/>
    </cofactor>
</comment>
<reference evidence="26" key="1">
    <citation type="submission" date="2025-08" db="UniProtKB">
        <authorList>
            <consortium name="RefSeq"/>
        </authorList>
    </citation>
    <scope>IDENTIFICATION</scope>
    <source>
        <tissue evidence="26">Gonads</tissue>
    </source>
</reference>
<dbReference type="PROSITE" id="PS00084">
    <property type="entry name" value="CU2_MONOOXYGENASE_1"/>
    <property type="match status" value="1"/>
</dbReference>
<feature type="chain" id="PRO_5010324456" description="Dopamine beta-hydroxylase" evidence="23">
    <location>
        <begin position="33"/>
        <end position="644"/>
    </location>
</feature>
<evidence type="ECO:0000256" key="5">
    <source>
        <dbReference type="ARBA" id="ARBA00010676"/>
    </source>
</evidence>
<evidence type="ECO:0000256" key="21">
    <source>
        <dbReference type="ARBA" id="ARBA00037327"/>
    </source>
</evidence>
<keyword evidence="15" id="KW-0186">Copper</keyword>
<protein>
    <recommendedName>
        <fullName evidence="8">Dopamine beta-hydroxylase</fullName>
        <ecNumber evidence="7">1.14.17.1</ecNumber>
    </recommendedName>
</protein>
<evidence type="ECO:0000256" key="19">
    <source>
        <dbReference type="ARBA" id="ARBA00023180"/>
    </source>
</evidence>
<evidence type="ECO:0000256" key="20">
    <source>
        <dbReference type="ARBA" id="ARBA00023329"/>
    </source>
</evidence>
<dbReference type="EC" id="1.14.17.1" evidence="7"/>
<feature type="domain" description="DOMON" evidence="24">
    <location>
        <begin position="81"/>
        <end position="198"/>
    </location>
</feature>
<dbReference type="InterPro" id="IPR020611">
    <property type="entry name" value="Cu2_ascorb_mOase_CS-1"/>
</dbReference>
<evidence type="ECO:0000256" key="6">
    <source>
        <dbReference type="ARBA" id="ARBA00011406"/>
    </source>
</evidence>
<proteinExistence type="inferred from homology"/>
<keyword evidence="18" id="KW-1015">Disulfide bond</keyword>
<dbReference type="CDD" id="cd09631">
    <property type="entry name" value="DOMON_DOH"/>
    <property type="match status" value="1"/>
</dbReference>
<organism evidence="25 26">
    <name type="scientific">Lingula anatina</name>
    <name type="common">Brachiopod</name>
    <name type="synonym">Lingula unguis</name>
    <dbReference type="NCBI Taxonomy" id="7574"/>
    <lineage>
        <taxon>Eukaryota</taxon>
        <taxon>Metazoa</taxon>
        <taxon>Spiralia</taxon>
        <taxon>Lophotrochozoa</taxon>
        <taxon>Brachiopoda</taxon>
        <taxon>Linguliformea</taxon>
        <taxon>Lingulata</taxon>
        <taxon>Lingulida</taxon>
        <taxon>Linguloidea</taxon>
        <taxon>Lingulidae</taxon>
        <taxon>Lingula</taxon>
    </lineage>
</organism>
<name>A0A1S3JLD2_LINAN</name>
<evidence type="ECO:0000256" key="7">
    <source>
        <dbReference type="ARBA" id="ARBA00012686"/>
    </source>
</evidence>
<gene>
    <name evidence="26" type="primary">LOC106173926</name>
</gene>
<evidence type="ECO:0000256" key="23">
    <source>
        <dbReference type="SAM" id="SignalP"/>
    </source>
</evidence>
<evidence type="ECO:0000256" key="1">
    <source>
        <dbReference type="ARBA" id="ARBA00001973"/>
    </source>
</evidence>
<dbReference type="KEGG" id="lak:106173926"/>
<evidence type="ECO:0000256" key="4">
    <source>
        <dbReference type="ARBA" id="ARBA00005223"/>
    </source>
</evidence>
<sequence length="644" mass="72893">MPVASNSAIQIYFLLTLAILLTLPQPRGMVSGASVKSIIKTLARAKERLDVITEGPNYQSIYTDDLVDKKEEFPFMVNLDAESVLKWGINSHEKTIRFQVTVPKLVSGIGVGFSNYGETSHTDWALLWSDLKGKSHFQDYWSDNKSILHRDKGQDYRLIGLSKEEKQTQLTFERAYDTCDRHDYVIDNGTTHILFYTADGNIASPDGVNVSHTSPILQRVQLLKPGIELPSLPDDAHTFEILAPNVTVPAEETTYWCYVATMPRLTAKHHIVQFEAVIKPGNEHLVHHMEVFHCEVPTNKIVPSYNALCHAETKPEQLKSCTRVIGAWAKGAQPFVYPLEAGYSVGGPSYSTFVLLEVHYNNPDRLKGKVDSSGIRFHYTPKLRAYDAGVMELGLIYSNAMAVPPGREIFKLSGQCVSHCTEKGLPKPGIKIFASQLHTHLTGRRVYTKHVREGMELPELNRDNHYSPHFQEIRLLLEPRLVYPGDGLITICEDNTMKRQNVTMSGFSIADEMCVNYVHYYPKVDLEVCKSSIDPGVLSRYFTYMKKFFQADTSPQKSLRENYSSIPWTNETSTQLQSLYDNFPLEVECRRSSGELFPGTWTDVSQDRITKPFHADDDPCSEVSLMQDAVMTIEKSELDERTIY</sequence>
<dbReference type="InParanoid" id="A0A1S3JLD2"/>
<dbReference type="OrthoDB" id="129121at2759"/>
<evidence type="ECO:0000256" key="16">
    <source>
        <dbReference type="ARBA" id="ARBA00023033"/>
    </source>
</evidence>
<comment type="subcellular location">
    <subcellularLocation>
        <location evidence="3">Cytoplasmic vesicle</location>
        <location evidence="3">Secretory vesicle</location>
        <location evidence="3">Chromaffin granule lumen</location>
    </subcellularLocation>
    <subcellularLocation>
        <location evidence="2">Cytoplasmic vesicle</location>
        <location evidence="2">Secretory vesicle</location>
        <location evidence="2">Chromaffin granule membrane</location>
        <topology evidence="2">Single-pass type II membrane protein</topology>
    </subcellularLocation>
</comment>
<dbReference type="InterPro" id="IPR024548">
    <property type="entry name" value="Cu2_monoox_C"/>
</dbReference>
<dbReference type="GO" id="GO:0004500">
    <property type="term" value="F:dopamine beta-monooxygenase activity"/>
    <property type="evidence" value="ECO:0007669"/>
    <property type="project" value="UniProtKB-EC"/>
</dbReference>
<dbReference type="GO" id="GO:0030667">
    <property type="term" value="C:secretory granule membrane"/>
    <property type="evidence" value="ECO:0007669"/>
    <property type="project" value="TreeGrafter"/>
</dbReference>
<keyword evidence="16" id="KW-0503">Monooxygenase</keyword>
<dbReference type="GO" id="GO:0042421">
    <property type="term" value="P:norepinephrine biosynthetic process"/>
    <property type="evidence" value="ECO:0007669"/>
    <property type="project" value="TreeGrafter"/>
</dbReference>
<dbReference type="GO" id="GO:0005507">
    <property type="term" value="F:copper ion binding"/>
    <property type="evidence" value="ECO:0007669"/>
    <property type="project" value="InterPro"/>
</dbReference>
<dbReference type="PANTHER" id="PTHR10157:SF29">
    <property type="entry name" value="DOPAMINE BETA-HYDROXYLASE"/>
    <property type="match status" value="1"/>
</dbReference>
<dbReference type="STRING" id="7574.A0A1S3JLD2"/>
<evidence type="ECO:0000313" key="25">
    <source>
        <dbReference type="Proteomes" id="UP000085678"/>
    </source>
</evidence>
<dbReference type="InterPro" id="IPR036939">
    <property type="entry name" value="Cu2_ascorb_mOase_N_sf"/>
</dbReference>
<dbReference type="SMART" id="SM00664">
    <property type="entry name" value="DoH"/>
    <property type="match status" value="1"/>
</dbReference>
<dbReference type="AlphaFoldDB" id="A0A1S3JLD2"/>
<keyword evidence="19" id="KW-0325">Glycoprotein</keyword>
<dbReference type="SUPFAM" id="SSF49742">
    <property type="entry name" value="PHM/PNGase F"/>
    <property type="match status" value="2"/>
</dbReference>
<dbReference type="Pfam" id="PF03351">
    <property type="entry name" value="DOMON"/>
    <property type="match status" value="1"/>
</dbReference>
<evidence type="ECO:0000256" key="14">
    <source>
        <dbReference type="ARBA" id="ARBA00023002"/>
    </source>
</evidence>
<dbReference type="InterPro" id="IPR014784">
    <property type="entry name" value="Cu2_ascorb_mOase-like_C"/>
</dbReference>
<comment type="pathway">
    <text evidence="4">Catecholamine biosynthesis; (R)-noradrenaline biosynthesis; (R)-noradrenaline from dopamine: step 1/1.</text>
</comment>
<comment type="function">
    <text evidence="21">Catalyzes the hydroxylation of dopamine to noradrenaline (also known as norepinephrine), and is thus vital for regulation of these neurotransmitters.</text>
</comment>
<keyword evidence="17" id="KW-0472">Membrane</keyword>
<dbReference type="GO" id="GO:0042420">
    <property type="term" value="P:dopamine catabolic process"/>
    <property type="evidence" value="ECO:0007669"/>
    <property type="project" value="TreeGrafter"/>
</dbReference>
<dbReference type="InterPro" id="IPR000323">
    <property type="entry name" value="Cu2_ascorb_mOase_N"/>
</dbReference>
<feature type="signal peptide" evidence="23">
    <location>
        <begin position="1"/>
        <end position="32"/>
    </location>
</feature>
<keyword evidence="14" id="KW-0560">Oxidoreductase</keyword>
<evidence type="ECO:0000256" key="3">
    <source>
        <dbReference type="ARBA" id="ARBA00004553"/>
    </source>
</evidence>
<keyword evidence="20" id="KW-0968">Cytoplasmic vesicle</keyword>
<dbReference type="InterPro" id="IPR008977">
    <property type="entry name" value="PHM/PNGase_F_dom_sf"/>
</dbReference>
<keyword evidence="9" id="KW-0127">Catecholamine biosynthesis</keyword>
<evidence type="ECO:0000256" key="2">
    <source>
        <dbReference type="ARBA" id="ARBA00004351"/>
    </source>
</evidence>
<accession>A0A1S3JLD2</accession>
<evidence type="ECO:0000313" key="26">
    <source>
        <dbReference type="RefSeq" id="XP_013410719.1"/>
    </source>
</evidence>
<comment type="similarity">
    <text evidence="5">Belongs to the copper type II ascorbate-dependent monooxygenase family.</text>
</comment>
<dbReference type="InterPro" id="IPR005018">
    <property type="entry name" value="DOMON_domain"/>
</dbReference>
<dbReference type="PRINTS" id="PR00767">
    <property type="entry name" value="DBMONOXGNASE"/>
</dbReference>
<evidence type="ECO:0000256" key="12">
    <source>
        <dbReference type="ARBA" id="ARBA00022968"/>
    </source>
</evidence>
<keyword evidence="25" id="KW-1185">Reference proteome</keyword>
<evidence type="ECO:0000256" key="10">
    <source>
        <dbReference type="ARBA" id="ARBA00022692"/>
    </source>
</evidence>
<evidence type="ECO:0000256" key="15">
    <source>
        <dbReference type="ARBA" id="ARBA00023008"/>
    </source>
</evidence>
<dbReference type="OMA" id="THYQEIR"/>
<comment type="subunit">
    <text evidence="6">Homotetramer; composed of two disulfide-linked dimers.</text>
</comment>
<keyword evidence="23" id="KW-0732">Signal</keyword>
<dbReference type="InterPro" id="IPR028460">
    <property type="entry name" value="Tbh/DBH"/>
</dbReference>
<keyword evidence="10" id="KW-0812">Transmembrane</keyword>
<comment type="catalytic activity">
    <reaction evidence="22">
        <text>dopamine + 2 L-ascorbate + O2 = (R)-noradrenaline + 2 monodehydro-L-ascorbate radical + H2O</text>
        <dbReference type="Rhea" id="RHEA:19117"/>
        <dbReference type="ChEBI" id="CHEBI:15377"/>
        <dbReference type="ChEBI" id="CHEBI:15379"/>
        <dbReference type="ChEBI" id="CHEBI:38290"/>
        <dbReference type="ChEBI" id="CHEBI:59513"/>
        <dbReference type="ChEBI" id="CHEBI:59905"/>
        <dbReference type="ChEBI" id="CHEBI:72587"/>
        <dbReference type="EC" id="1.14.17.1"/>
    </reaction>
    <physiologicalReaction direction="left-to-right" evidence="22">
        <dbReference type="Rhea" id="RHEA:19118"/>
    </physiologicalReaction>
</comment>
<dbReference type="FunFam" id="2.60.120.230:FF:000001">
    <property type="entry name" value="Monooxygenase, DBH-like 1"/>
    <property type="match status" value="1"/>
</dbReference>
<keyword evidence="13" id="KW-1133">Transmembrane helix</keyword>
<dbReference type="Pfam" id="PF03712">
    <property type="entry name" value="Cu2_monoox_C"/>
    <property type="match status" value="1"/>
</dbReference>
<evidence type="ECO:0000256" key="17">
    <source>
        <dbReference type="ARBA" id="ARBA00023136"/>
    </source>
</evidence>
<evidence type="ECO:0000256" key="18">
    <source>
        <dbReference type="ARBA" id="ARBA00023157"/>
    </source>
</evidence>
<dbReference type="Gene3D" id="2.60.120.230">
    <property type="match status" value="1"/>
</dbReference>
<dbReference type="Proteomes" id="UP000085678">
    <property type="component" value="Unplaced"/>
</dbReference>
<evidence type="ECO:0000256" key="22">
    <source>
        <dbReference type="ARBA" id="ARBA00047952"/>
    </source>
</evidence>
<dbReference type="GO" id="GO:0005615">
    <property type="term" value="C:extracellular space"/>
    <property type="evidence" value="ECO:0007669"/>
    <property type="project" value="TreeGrafter"/>
</dbReference>
<evidence type="ECO:0000256" key="9">
    <source>
        <dbReference type="ARBA" id="ARBA00022584"/>
    </source>
</evidence>
<keyword evidence="11" id="KW-0479">Metal-binding</keyword>
<dbReference type="InterPro" id="IPR045266">
    <property type="entry name" value="DOH_DOMON"/>
</dbReference>
<dbReference type="PANTHER" id="PTHR10157">
    <property type="entry name" value="DOPAMINE BETA HYDROXYLASE RELATED"/>
    <property type="match status" value="1"/>
</dbReference>
<evidence type="ECO:0000256" key="8">
    <source>
        <dbReference type="ARBA" id="ARBA00020179"/>
    </source>
</evidence>
<evidence type="ECO:0000256" key="13">
    <source>
        <dbReference type="ARBA" id="ARBA00022989"/>
    </source>
</evidence>
<dbReference type="GO" id="GO:0006589">
    <property type="term" value="P:octopamine biosynthetic process"/>
    <property type="evidence" value="ECO:0007669"/>
    <property type="project" value="TreeGrafter"/>
</dbReference>
<evidence type="ECO:0000259" key="24">
    <source>
        <dbReference type="PROSITE" id="PS50836"/>
    </source>
</evidence>
<evidence type="ECO:0000256" key="11">
    <source>
        <dbReference type="ARBA" id="ARBA00022723"/>
    </source>
</evidence>
<dbReference type="Gene3D" id="2.60.120.310">
    <property type="entry name" value="Copper type II, ascorbate-dependent monooxygenase, N-terminal domain"/>
    <property type="match status" value="1"/>
</dbReference>
<dbReference type="GeneID" id="106173926"/>
<dbReference type="RefSeq" id="XP_013410719.1">
    <property type="nucleotide sequence ID" value="XM_013555265.1"/>
</dbReference>
<dbReference type="FunCoup" id="A0A1S3JLD2">
    <property type="interactions" value="36"/>
</dbReference>
<dbReference type="InterPro" id="IPR000945">
    <property type="entry name" value="DBH-like"/>
</dbReference>
<dbReference type="PROSITE" id="PS50836">
    <property type="entry name" value="DOMON"/>
    <property type="match status" value="1"/>
</dbReference>